<proteinExistence type="predicted"/>
<keyword evidence="5" id="KW-0732">Signal</keyword>
<accession>A0A9N9IUL7</accession>
<reference evidence="6" key="1">
    <citation type="submission" date="2021-06" db="EMBL/GenBank/DDBJ databases">
        <authorList>
            <person name="Kallberg Y."/>
            <person name="Tangrot J."/>
            <person name="Rosling A."/>
        </authorList>
    </citation>
    <scope>NUCLEOTIDE SEQUENCE</scope>
    <source>
        <strain evidence="6">MA453B</strain>
    </source>
</reference>
<sequence length="116" mass="13422">MVFAILFFSFYSTSTITSSISTTHSTRLFERSMNANETVADYIIPSKSFFEYHAEYIGRIFAWACTILYLTSRMPQIWKNNRDYLELNKENVDSVEYSRLPLSDGGFISIDGNDEI</sequence>
<feature type="signal peptide" evidence="5">
    <location>
        <begin position="1"/>
        <end position="17"/>
    </location>
</feature>
<keyword evidence="3" id="KW-1133">Transmembrane helix</keyword>
<dbReference type="EMBL" id="CAJVPY010014831">
    <property type="protein sequence ID" value="CAG8748600.1"/>
    <property type="molecule type" value="Genomic_DNA"/>
</dbReference>
<dbReference type="OrthoDB" id="8048523at2759"/>
<organism evidence="6 7">
    <name type="scientific">Dentiscutata erythropus</name>
    <dbReference type="NCBI Taxonomy" id="1348616"/>
    <lineage>
        <taxon>Eukaryota</taxon>
        <taxon>Fungi</taxon>
        <taxon>Fungi incertae sedis</taxon>
        <taxon>Mucoromycota</taxon>
        <taxon>Glomeromycotina</taxon>
        <taxon>Glomeromycetes</taxon>
        <taxon>Diversisporales</taxon>
        <taxon>Gigasporaceae</taxon>
        <taxon>Dentiscutata</taxon>
    </lineage>
</organism>
<dbReference type="Pfam" id="PF04193">
    <property type="entry name" value="PQ-loop"/>
    <property type="match status" value="1"/>
</dbReference>
<gene>
    <name evidence="6" type="ORF">DERYTH_LOCUS16673</name>
</gene>
<keyword evidence="4" id="KW-0472">Membrane</keyword>
<dbReference type="GO" id="GO:0016020">
    <property type="term" value="C:membrane"/>
    <property type="evidence" value="ECO:0007669"/>
    <property type="project" value="UniProtKB-SubCell"/>
</dbReference>
<keyword evidence="7" id="KW-1185">Reference proteome</keyword>
<evidence type="ECO:0000256" key="4">
    <source>
        <dbReference type="ARBA" id="ARBA00023136"/>
    </source>
</evidence>
<comment type="subcellular location">
    <subcellularLocation>
        <location evidence="1">Membrane</location>
        <topology evidence="1">Multi-pass membrane protein</topology>
    </subcellularLocation>
</comment>
<evidence type="ECO:0000256" key="1">
    <source>
        <dbReference type="ARBA" id="ARBA00004141"/>
    </source>
</evidence>
<evidence type="ECO:0000256" key="2">
    <source>
        <dbReference type="ARBA" id="ARBA00022692"/>
    </source>
</evidence>
<dbReference type="Proteomes" id="UP000789405">
    <property type="component" value="Unassembled WGS sequence"/>
</dbReference>
<protein>
    <submittedName>
        <fullName evidence="6">12899_t:CDS:1</fullName>
    </submittedName>
</protein>
<name>A0A9N9IUL7_9GLOM</name>
<evidence type="ECO:0000256" key="5">
    <source>
        <dbReference type="SAM" id="SignalP"/>
    </source>
</evidence>
<evidence type="ECO:0000313" key="7">
    <source>
        <dbReference type="Proteomes" id="UP000789405"/>
    </source>
</evidence>
<evidence type="ECO:0000313" key="6">
    <source>
        <dbReference type="EMBL" id="CAG8748600.1"/>
    </source>
</evidence>
<comment type="caution">
    <text evidence="6">The sequence shown here is derived from an EMBL/GenBank/DDBJ whole genome shotgun (WGS) entry which is preliminary data.</text>
</comment>
<feature type="chain" id="PRO_5040405653" evidence="5">
    <location>
        <begin position="18"/>
        <end position="116"/>
    </location>
</feature>
<dbReference type="AlphaFoldDB" id="A0A9N9IUL7"/>
<dbReference type="InterPro" id="IPR006603">
    <property type="entry name" value="PQ-loop_rpt"/>
</dbReference>
<keyword evidence="2" id="KW-0812">Transmembrane</keyword>
<evidence type="ECO:0000256" key="3">
    <source>
        <dbReference type="ARBA" id="ARBA00022989"/>
    </source>
</evidence>